<sequence>MVYVRLEEYFGLRRNYWYNNIMIVYSQTQTGNLWGIQEFAMLMGPGGSKMPSPDMGGTVERGTQTIL</sequence>
<proteinExistence type="predicted"/>
<dbReference type="Proteomes" id="UP000712281">
    <property type="component" value="Unassembled WGS sequence"/>
</dbReference>
<protein>
    <submittedName>
        <fullName evidence="1">Uncharacterized protein</fullName>
    </submittedName>
</protein>
<evidence type="ECO:0000313" key="1">
    <source>
        <dbReference type="EMBL" id="KAF2539222.1"/>
    </source>
</evidence>
<evidence type="ECO:0000313" key="2">
    <source>
        <dbReference type="Proteomes" id="UP000712281"/>
    </source>
</evidence>
<accession>A0A8S9G7L2</accession>
<dbReference type="EMBL" id="QGKW02002228">
    <property type="protein sequence ID" value="KAF2539222.1"/>
    <property type="molecule type" value="Genomic_DNA"/>
</dbReference>
<gene>
    <name evidence="1" type="ORF">F2Q68_00021199</name>
</gene>
<organism evidence="1 2">
    <name type="scientific">Brassica cretica</name>
    <name type="common">Mustard</name>
    <dbReference type="NCBI Taxonomy" id="69181"/>
    <lineage>
        <taxon>Eukaryota</taxon>
        <taxon>Viridiplantae</taxon>
        <taxon>Streptophyta</taxon>
        <taxon>Embryophyta</taxon>
        <taxon>Tracheophyta</taxon>
        <taxon>Spermatophyta</taxon>
        <taxon>Magnoliopsida</taxon>
        <taxon>eudicotyledons</taxon>
        <taxon>Gunneridae</taxon>
        <taxon>Pentapetalae</taxon>
        <taxon>rosids</taxon>
        <taxon>malvids</taxon>
        <taxon>Brassicales</taxon>
        <taxon>Brassicaceae</taxon>
        <taxon>Brassiceae</taxon>
        <taxon>Brassica</taxon>
    </lineage>
</organism>
<name>A0A8S9G7L2_BRACR</name>
<dbReference type="AlphaFoldDB" id="A0A8S9G7L2"/>
<comment type="caution">
    <text evidence="1">The sequence shown here is derived from an EMBL/GenBank/DDBJ whole genome shotgun (WGS) entry which is preliminary data.</text>
</comment>
<reference evidence="1" key="1">
    <citation type="submission" date="2019-12" db="EMBL/GenBank/DDBJ databases">
        <title>Genome sequencing and annotation of Brassica cretica.</title>
        <authorList>
            <person name="Studholme D.J."/>
            <person name="Sarris P.F."/>
        </authorList>
    </citation>
    <scope>NUCLEOTIDE SEQUENCE</scope>
    <source>
        <strain evidence="1">PFS-001/15</strain>
        <tissue evidence="1">Leaf</tissue>
    </source>
</reference>